<evidence type="ECO:0000259" key="1">
    <source>
        <dbReference type="PROSITE" id="PS50990"/>
    </source>
</evidence>
<protein>
    <recommendedName>
        <fullName evidence="1">Peptidase C39 domain-containing protein</fullName>
    </recommendedName>
</protein>
<dbReference type="GO" id="GO:0005524">
    <property type="term" value="F:ATP binding"/>
    <property type="evidence" value="ECO:0007669"/>
    <property type="project" value="InterPro"/>
</dbReference>
<dbReference type="CDD" id="cd02425">
    <property type="entry name" value="Peptidase_C39F"/>
    <property type="match status" value="1"/>
</dbReference>
<evidence type="ECO:0000313" key="2">
    <source>
        <dbReference type="EMBL" id="EMZ24180.1"/>
    </source>
</evidence>
<sequence>MRKKVKFVEQSEHSECGITSVTMLLNYFGIHVSLNSLRDKYGVPKGGNTLFHLKSIFQDFGIASSGYRVRDLDFFKENNRPCIVFWDHKHYVVFEHMNFKHMIIVDPAQGRKKYSYKEFSEHFSNMVLVPNEIDRKIADGINQEKEKNVLINLLANQKFKILGVIFFHDPDTNICIGNTGNYAKGSRQLYDLVTGNDSVRDYDRGRNYFWHVLRIAGRQDVDCRPFSKFF</sequence>
<dbReference type="EMBL" id="AQFT01000100">
    <property type="protein sequence ID" value="EMZ24180.1"/>
    <property type="molecule type" value="Genomic_DNA"/>
</dbReference>
<dbReference type="InterPro" id="IPR005074">
    <property type="entry name" value="Peptidase_C39"/>
</dbReference>
<dbReference type="GO" id="GO:0008234">
    <property type="term" value="F:cysteine-type peptidase activity"/>
    <property type="evidence" value="ECO:0007669"/>
    <property type="project" value="InterPro"/>
</dbReference>
<dbReference type="PATRIC" id="fig|1235802.3.peg.3642"/>
<accession>N2ADE8</accession>
<dbReference type="GO" id="GO:0006508">
    <property type="term" value="P:proteolysis"/>
    <property type="evidence" value="ECO:0007669"/>
    <property type="project" value="InterPro"/>
</dbReference>
<dbReference type="STRING" id="1235802.C823_03458"/>
<comment type="caution">
    <text evidence="2">The sequence shown here is derived from an EMBL/GenBank/DDBJ whole genome shotgun (WGS) entry which is preliminary data.</text>
</comment>
<organism evidence="2 3">
    <name type="scientific">Eubacterium plexicaudatum ASF492</name>
    <dbReference type="NCBI Taxonomy" id="1235802"/>
    <lineage>
        <taxon>Bacteria</taxon>
        <taxon>Bacillati</taxon>
        <taxon>Bacillota</taxon>
        <taxon>Clostridia</taxon>
        <taxon>Eubacteriales</taxon>
        <taxon>Eubacteriaceae</taxon>
        <taxon>Eubacterium</taxon>
    </lineage>
</organism>
<gene>
    <name evidence="2" type="ORF">C823_03458</name>
</gene>
<proteinExistence type="predicted"/>
<name>N2ADE8_9FIRM</name>
<dbReference type="PROSITE" id="PS50990">
    <property type="entry name" value="PEPTIDASE_C39"/>
    <property type="match status" value="1"/>
</dbReference>
<reference evidence="2 3" key="1">
    <citation type="journal article" date="2014" name="Genome Announc.">
        <title>Draft genome sequences of the altered schaedler flora, a defined bacterial community from gnotobiotic mice.</title>
        <authorList>
            <person name="Wannemuehler M.J."/>
            <person name="Overstreet A.M."/>
            <person name="Ward D.V."/>
            <person name="Phillips G.J."/>
        </authorList>
    </citation>
    <scope>NUCLEOTIDE SEQUENCE [LARGE SCALE GENOMIC DNA]</scope>
    <source>
        <strain evidence="2 3">ASF492</strain>
    </source>
</reference>
<evidence type="ECO:0000313" key="3">
    <source>
        <dbReference type="Proteomes" id="UP000012589"/>
    </source>
</evidence>
<dbReference type="Pfam" id="PF03412">
    <property type="entry name" value="Peptidase_C39"/>
    <property type="match status" value="1"/>
</dbReference>
<dbReference type="GO" id="GO:0016020">
    <property type="term" value="C:membrane"/>
    <property type="evidence" value="ECO:0007669"/>
    <property type="project" value="InterPro"/>
</dbReference>
<feature type="domain" description="Peptidase C39" evidence="1">
    <location>
        <begin position="10"/>
        <end position="130"/>
    </location>
</feature>
<dbReference type="Proteomes" id="UP000012589">
    <property type="component" value="Unassembled WGS sequence"/>
</dbReference>
<dbReference type="AlphaFoldDB" id="N2ADE8"/>
<dbReference type="InterPro" id="IPR033839">
    <property type="entry name" value="Lacticin_481_peptidase"/>
</dbReference>
<dbReference type="HOGENOM" id="CLU_1203363_0_0_9"/>
<dbReference type="eggNOG" id="COG2274">
    <property type="taxonomic scope" value="Bacteria"/>
</dbReference>
<keyword evidence="3" id="KW-1185">Reference proteome</keyword>
<dbReference type="Gene3D" id="3.90.70.10">
    <property type="entry name" value="Cysteine proteinases"/>
    <property type="match status" value="1"/>
</dbReference>